<dbReference type="Proteomes" id="UP000031561">
    <property type="component" value="Unassembled WGS sequence"/>
</dbReference>
<keyword evidence="1" id="KW-0472">Membrane</keyword>
<keyword evidence="2" id="KW-0732">Signal</keyword>
<dbReference type="PANTHER" id="PTHR33975">
    <property type="entry name" value="MYELIN-ASSOCIATED OLIGODENDROCYTE BASIC PROTEIN"/>
    <property type="match status" value="1"/>
</dbReference>
<keyword evidence="1" id="KW-0812">Transmembrane</keyword>
<evidence type="ECO:0000313" key="4">
    <source>
        <dbReference type="Proteomes" id="UP000031561"/>
    </source>
</evidence>
<dbReference type="InterPro" id="IPR053023">
    <property type="entry name" value="FLAP_modulator"/>
</dbReference>
<dbReference type="AlphaFoldDB" id="A0ABD4T548"/>
<dbReference type="RefSeq" id="WP_166282692.1">
    <property type="nucleotide sequence ID" value="NZ_JTHE03000076.1"/>
</dbReference>
<organism evidence="3 4">
    <name type="scientific">Lyngbya confervoides BDU141951</name>
    <dbReference type="NCBI Taxonomy" id="1574623"/>
    <lineage>
        <taxon>Bacteria</taxon>
        <taxon>Bacillati</taxon>
        <taxon>Cyanobacteriota</taxon>
        <taxon>Cyanophyceae</taxon>
        <taxon>Oscillatoriophycideae</taxon>
        <taxon>Oscillatoriales</taxon>
        <taxon>Microcoleaceae</taxon>
        <taxon>Lyngbya</taxon>
    </lineage>
</organism>
<keyword evidence="1" id="KW-1133">Transmembrane helix</keyword>
<feature type="chain" id="PRO_5044815021" evidence="2">
    <location>
        <begin position="34"/>
        <end position="315"/>
    </location>
</feature>
<reference evidence="3 4" key="1">
    <citation type="journal article" date="2015" name="Genome Announc.">
        <title>Draft Genome Sequence of Filamentous Marine Cyanobacterium Lyngbya confervoides Strain BDU141951.</title>
        <authorList>
            <person name="Chandrababunaidu M.M."/>
            <person name="Sen D."/>
            <person name="Tripathy S."/>
        </authorList>
    </citation>
    <scope>NUCLEOTIDE SEQUENCE [LARGE SCALE GENOMIC DNA]</scope>
    <source>
        <strain evidence="3 4">BDU141951</strain>
    </source>
</reference>
<gene>
    <name evidence="3" type="ORF">QQ91_0012890</name>
</gene>
<feature type="signal peptide" evidence="2">
    <location>
        <begin position="1"/>
        <end position="33"/>
    </location>
</feature>
<comment type="caution">
    <text evidence="3">The sequence shown here is derived from an EMBL/GenBank/DDBJ whole genome shotgun (WGS) entry which is preliminary data.</text>
</comment>
<dbReference type="InterPro" id="IPR010903">
    <property type="entry name" value="DUF1517"/>
</dbReference>
<dbReference type="PANTHER" id="PTHR33975:SF2">
    <property type="entry name" value="MYELIN-ASSOCIATED OLIGODENDROCYTE BASIC PROTEIN"/>
    <property type="match status" value="1"/>
</dbReference>
<dbReference type="EMBL" id="JTHE03000076">
    <property type="protein sequence ID" value="MCM1983714.1"/>
    <property type="molecule type" value="Genomic_DNA"/>
</dbReference>
<dbReference type="PIRSF" id="PIRSF037221">
    <property type="entry name" value="DUF1517"/>
    <property type="match status" value="1"/>
</dbReference>
<sequence>MLKKFSLKTLFRSLVAIALVTVLFVGQASPAWAARSGGRIGGSAFRSRPLPSRSYNRAPQSYPRGGGYYPGGGFGFPFLLPFFGFGGVGSLFSILIFIAIANFVVSAFRRAGDGGSFFESADSSSNPRVTIAELQVGVLAEARHLQPELDQLALQASTTSTTGLTQLLQESTLALLRHPEYWAYADLKTETCRLTEAEAKFNRYALTERSKFQAETLSNVGGSLSEPKPAQNPSLVPSSAPGEYLLVTLLVAAQAQLDLPNIQSAPDLKTALKQLGGVSEDQMLALEVLWTPQATGDTLTSDDLLENYPTLKVLG</sequence>
<proteinExistence type="predicted"/>
<protein>
    <submittedName>
        <fullName evidence="3">DUF1517 domain-containing protein</fullName>
    </submittedName>
</protein>
<accession>A0ABD4T548</accession>
<name>A0ABD4T548_9CYAN</name>
<feature type="transmembrane region" description="Helical" evidence="1">
    <location>
        <begin position="78"/>
        <end position="105"/>
    </location>
</feature>
<dbReference type="Pfam" id="PF07466">
    <property type="entry name" value="DUF1517"/>
    <property type="match status" value="1"/>
</dbReference>
<evidence type="ECO:0000256" key="2">
    <source>
        <dbReference type="SAM" id="SignalP"/>
    </source>
</evidence>
<evidence type="ECO:0000313" key="3">
    <source>
        <dbReference type="EMBL" id="MCM1983714.1"/>
    </source>
</evidence>
<evidence type="ECO:0000256" key="1">
    <source>
        <dbReference type="SAM" id="Phobius"/>
    </source>
</evidence>
<keyword evidence="4" id="KW-1185">Reference proteome</keyword>